<reference evidence="1" key="1">
    <citation type="journal article" date="2021" name="Front. Microbiol.">
        <title>Comprehensive Comparative Genomics and Phenotyping of Methylobacterium Species.</title>
        <authorList>
            <person name="Alessa O."/>
            <person name="Ogura Y."/>
            <person name="Fujitani Y."/>
            <person name="Takami H."/>
            <person name="Hayashi T."/>
            <person name="Sahin N."/>
            <person name="Tani A."/>
        </authorList>
    </citation>
    <scope>NUCLEOTIDE SEQUENCE</scope>
    <source>
        <strain evidence="1">DSM 23632</strain>
    </source>
</reference>
<keyword evidence="2" id="KW-1185">Reference proteome</keyword>
<dbReference type="EMBL" id="BPRB01000418">
    <property type="protein sequence ID" value="GJE62804.1"/>
    <property type="molecule type" value="Genomic_DNA"/>
</dbReference>
<gene>
    <name evidence="1" type="ORF">MPOCJGCO_4940</name>
</gene>
<organism evidence="1 2">
    <name type="scientific">Methylobacterium trifolii</name>
    <dbReference type="NCBI Taxonomy" id="1003092"/>
    <lineage>
        <taxon>Bacteria</taxon>
        <taxon>Pseudomonadati</taxon>
        <taxon>Pseudomonadota</taxon>
        <taxon>Alphaproteobacteria</taxon>
        <taxon>Hyphomicrobiales</taxon>
        <taxon>Methylobacteriaceae</taxon>
        <taxon>Methylobacterium</taxon>
    </lineage>
</organism>
<protein>
    <submittedName>
        <fullName evidence="1">Uncharacterized protein</fullName>
    </submittedName>
</protein>
<name>A0ABQ4U5R9_9HYPH</name>
<proteinExistence type="predicted"/>
<accession>A0ABQ4U5R9</accession>
<evidence type="ECO:0000313" key="2">
    <source>
        <dbReference type="Proteomes" id="UP001055057"/>
    </source>
</evidence>
<reference evidence="1" key="2">
    <citation type="submission" date="2021-08" db="EMBL/GenBank/DDBJ databases">
        <authorList>
            <person name="Tani A."/>
            <person name="Ola A."/>
            <person name="Ogura Y."/>
            <person name="Katsura K."/>
            <person name="Hayashi T."/>
        </authorList>
    </citation>
    <scope>NUCLEOTIDE SEQUENCE</scope>
    <source>
        <strain evidence="1">DSM 23632</strain>
    </source>
</reference>
<evidence type="ECO:0000313" key="1">
    <source>
        <dbReference type="EMBL" id="GJE62804.1"/>
    </source>
</evidence>
<comment type="caution">
    <text evidence="1">The sequence shown here is derived from an EMBL/GenBank/DDBJ whole genome shotgun (WGS) entry which is preliminary data.</text>
</comment>
<dbReference type="Proteomes" id="UP001055057">
    <property type="component" value="Unassembled WGS sequence"/>
</dbReference>
<sequence>MLECDAILQAQVISKLSPDHHLSQPQSHRCTAVDYGRDDQGRPIAIVVHKGQRSCGPEGCQHLDIRLSQLVCAGHTHPLRRPRKRIIDEFGSISGRDGLPPADHPMAPHTFLPGQRLGLVLLLGVYILHLGAEERPGPVLPEIPDYQTLMLPVLRLAAEGETTIPKAVECIGAEFGLSPDQMAVPSLASPREQRALGDPVSARHRTHRHSRLVRSFDDPCLILERAAPPSFGPLKHLDPHRPDPLTLTPALRSGSSPVRDAVEHGHHRTRTINAMGVCSSHHMAMDRSLAGPDRGDWASWRRYPCRFDTPR</sequence>